<evidence type="ECO:0000256" key="1">
    <source>
        <dbReference type="ARBA" id="ARBA00023002"/>
    </source>
</evidence>
<comment type="caution">
    <text evidence="3">The sequence shown here is derived from an EMBL/GenBank/DDBJ whole genome shotgun (WGS) entry which is preliminary data.</text>
</comment>
<dbReference type="EMBL" id="JAQIIO010000013">
    <property type="protein sequence ID" value="MDA5095673.1"/>
    <property type="molecule type" value="Genomic_DNA"/>
</dbReference>
<dbReference type="Proteomes" id="UP001528040">
    <property type="component" value="Unassembled WGS sequence"/>
</dbReference>
<dbReference type="PANTHER" id="PTHR13847:SF281">
    <property type="entry name" value="FAD DEPENDENT OXIDOREDUCTASE DOMAIN-CONTAINING PROTEIN"/>
    <property type="match status" value="1"/>
</dbReference>
<dbReference type="Gene3D" id="3.30.9.10">
    <property type="entry name" value="D-Amino Acid Oxidase, subunit A, domain 2"/>
    <property type="match status" value="1"/>
</dbReference>
<dbReference type="PANTHER" id="PTHR13847">
    <property type="entry name" value="SARCOSINE DEHYDROGENASE-RELATED"/>
    <property type="match status" value="1"/>
</dbReference>
<feature type="domain" description="FAD dependent oxidoreductase" evidence="2">
    <location>
        <begin position="38"/>
        <end position="396"/>
    </location>
</feature>
<dbReference type="Gene3D" id="3.50.50.60">
    <property type="entry name" value="FAD/NAD(P)-binding domain"/>
    <property type="match status" value="1"/>
</dbReference>
<sequence>MQRIYEDYAYSDEARAECIWPLPDRAWPSVEGELTTEVAIVGGGYTGLSAALHLAQEGVSCTVLEAHVPGWGASGRNGGFCMGGGDKAGPSAIARRFGETAARTYFQTQKASVDLVAQILDTHGIDADTHSKGELLLAHRPQAVAALHQEADDWTSLGETPRFIPKSALCDEGMGGNFHAGLVLPLGFALNPGKYVSGLAEAADNAGADIYTNSPVKNIGQENGRYVLTTPKGLVTARKLIMATNGYSSDDLPNWLRGRYLPVQSNIIVTRPLTDDEIAQQGWHTDFMAYDSRNLLHYFRLLPDRRFLLGMRGNIAATPTKQDDMRARTARDLAQMFPAWKKVETPYFWSGLISMSRDLLPYIGPLGGLGNAWAGMNYHGNGVSVATWAGQQLARMAMGQPAGSDVHASPLARFPFAGLRRSYLRPAFWAYRLKDGPAP</sequence>
<proteinExistence type="predicted"/>
<reference evidence="3 4" key="1">
    <citation type="submission" date="2023-01" db="EMBL/GenBank/DDBJ databases">
        <authorList>
            <person name="Yoon J.-W."/>
        </authorList>
    </citation>
    <scope>NUCLEOTIDE SEQUENCE [LARGE SCALE GENOMIC DNA]</scope>
    <source>
        <strain evidence="3 4">KMU-50</strain>
    </source>
</reference>
<organism evidence="3 4">
    <name type="scientific">Aliiroseovarius salicola</name>
    <dbReference type="NCBI Taxonomy" id="3009082"/>
    <lineage>
        <taxon>Bacteria</taxon>
        <taxon>Pseudomonadati</taxon>
        <taxon>Pseudomonadota</taxon>
        <taxon>Alphaproteobacteria</taxon>
        <taxon>Rhodobacterales</taxon>
        <taxon>Paracoccaceae</taxon>
        <taxon>Aliiroseovarius</taxon>
    </lineage>
</organism>
<keyword evidence="1" id="KW-0560">Oxidoreductase</keyword>
<dbReference type="Pfam" id="PF01266">
    <property type="entry name" value="DAO"/>
    <property type="match status" value="1"/>
</dbReference>
<dbReference type="RefSeq" id="WP_271055381.1">
    <property type="nucleotide sequence ID" value="NZ_JAQIIO010000013.1"/>
</dbReference>
<evidence type="ECO:0000259" key="2">
    <source>
        <dbReference type="Pfam" id="PF01266"/>
    </source>
</evidence>
<keyword evidence="4" id="KW-1185">Reference proteome</keyword>
<evidence type="ECO:0000313" key="4">
    <source>
        <dbReference type="Proteomes" id="UP001528040"/>
    </source>
</evidence>
<gene>
    <name evidence="3" type="ORF">O2N63_16400</name>
</gene>
<dbReference type="SUPFAM" id="SSF51905">
    <property type="entry name" value="FAD/NAD(P)-binding domain"/>
    <property type="match status" value="1"/>
</dbReference>
<evidence type="ECO:0000313" key="3">
    <source>
        <dbReference type="EMBL" id="MDA5095673.1"/>
    </source>
</evidence>
<dbReference type="InterPro" id="IPR036188">
    <property type="entry name" value="FAD/NAD-bd_sf"/>
</dbReference>
<name>A0ABT4W6X9_9RHOB</name>
<dbReference type="InterPro" id="IPR006076">
    <property type="entry name" value="FAD-dep_OxRdtase"/>
</dbReference>
<protein>
    <submittedName>
        <fullName evidence="3">FAD-dependent oxidoreductase</fullName>
    </submittedName>
</protein>
<accession>A0ABT4W6X9</accession>